<dbReference type="VEuPathDB" id="TrichDB:TVAGG3_0418310"/>
<evidence type="ECO:0000256" key="2">
    <source>
        <dbReference type="ARBA" id="ARBA00022692"/>
    </source>
</evidence>
<proteinExistence type="predicted"/>
<protein>
    <submittedName>
        <fullName evidence="7">Clan S-, family S54, Rhomboid-like serine peptidase</fullName>
    </submittedName>
</protein>
<dbReference type="OrthoDB" id="10257275at2759"/>
<dbReference type="GO" id="GO:0004252">
    <property type="term" value="F:serine-type endopeptidase activity"/>
    <property type="evidence" value="ECO:0007669"/>
    <property type="project" value="InterPro"/>
</dbReference>
<name>A2FCW5_TRIV3</name>
<gene>
    <name evidence="7" type="ORF">TVAG_037580</name>
</gene>
<keyword evidence="8" id="KW-1185">Reference proteome</keyword>
<feature type="transmembrane region" description="Helical" evidence="5">
    <location>
        <begin position="146"/>
        <end position="169"/>
    </location>
</feature>
<evidence type="ECO:0000256" key="3">
    <source>
        <dbReference type="ARBA" id="ARBA00022989"/>
    </source>
</evidence>
<feature type="transmembrane region" description="Helical" evidence="5">
    <location>
        <begin position="87"/>
        <end position="112"/>
    </location>
</feature>
<feature type="transmembrane region" description="Helical" evidence="5">
    <location>
        <begin position="7"/>
        <end position="28"/>
    </location>
</feature>
<keyword evidence="3 5" id="KW-1133">Transmembrane helix</keyword>
<dbReference type="Proteomes" id="UP000001542">
    <property type="component" value="Unassembled WGS sequence"/>
</dbReference>
<dbReference type="STRING" id="5722.A2FCW5"/>
<dbReference type="GO" id="GO:0006890">
    <property type="term" value="P:retrograde vesicle-mediated transport, Golgi to endoplasmic reticulum"/>
    <property type="evidence" value="ECO:0000318"/>
    <property type="project" value="GO_Central"/>
</dbReference>
<reference evidence="7" key="2">
    <citation type="journal article" date="2007" name="Science">
        <title>Draft genome sequence of the sexually transmitted pathogen Trichomonas vaginalis.</title>
        <authorList>
            <person name="Carlton J.M."/>
            <person name="Hirt R.P."/>
            <person name="Silva J.C."/>
            <person name="Delcher A.L."/>
            <person name="Schatz M."/>
            <person name="Zhao Q."/>
            <person name="Wortman J.R."/>
            <person name="Bidwell S.L."/>
            <person name="Alsmark U.C.M."/>
            <person name="Besteiro S."/>
            <person name="Sicheritz-Ponten T."/>
            <person name="Noel C.J."/>
            <person name="Dacks J.B."/>
            <person name="Foster P.G."/>
            <person name="Simillion C."/>
            <person name="Van de Peer Y."/>
            <person name="Miranda-Saavedra D."/>
            <person name="Barton G.J."/>
            <person name="Westrop G.D."/>
            <person name="Mueller S."/>
            <person name="Dessi D."/>
            <person name="Fiori P.L."/>
            <person name="Ren Q."/>
            <person name="Paulsen I."/>
            <person name="Zhang H."/>
            <person name="Bastida-Corcuera F.D."/>
            <person name="Simoes-Barbosa A."/>
            <person name="Brown M.T."/>
            <person name="Hayes R.D."/>
            <person name="Mukherjee M."/>
            <person name="Okumura C.Y."/>
            <person name="Schneider R."/>
            <person name="Smith A.J."/>
            <person name="Vanacova S."/>
            <person name="Villalvazo M."/>
            <person name="Haas B.J."/>
            <person name="Pertea M."/>
            <person name="Feldblyum T.V."/>
            <person name="Utterback T.R."/>
            <person name="Shu C.L."/>
            <person name="Osoegawa K."/>
            <person name="de Jong P.J."/>
            <person name="Hrdy I."/>
            <person name="Horvathova L."/>
            <person name="Zubacova Z."/>
            <person name="Dolezal P."/>
            <person name="Malik S.B."/>
            <person name="Logsdon J.M. Jr."/>
            <person name="Henze K."/>
            <person name="Gupta A."/>
            <person name="Wang C.C."/>
            <person name="Dunne R.L."/>
            <person name="Upcroft J.A."/>
            <person name="Upcroft P."/>
            <person name="White O."/>
            <person name="Salzberg S.L."/>
            <person name="Tang P."/>
            <person name="Chiu C.-H."/>
            <person name="Lee Y.-S."/>
            <person name="Embley T.M."/>
            <person name="Coombs G.H."/>
            <person name="Mottram J.C."/>
            <person name="Tachezy J."/>
            <person name="Fraser-Liggett C.M."/>
            <person name="Johnson P.J."/>
        </authorList>
    </citation>
    <scope>NUCLEOTIDE SEQUENCE [LARGE SCALE GENOMIC DNA]</scope>
    <source>
        <strain evidence="7">G3</strain>
    </source>
</reference>
<dbReference type="PROSITE" id="PS51257">
    <property type="entry name" value="PROKAR_LIPOPROTEIN"/>
    <property type="match status" value="1"/>
</dbReference>
<dbReference type="AlphaFoldDB" id="A2FCW5"/>
<dbReference type="KEGG" id="tva:4755032"/>
<sequence>MKLHRFPFIYAISILILCGCFLAKEFYIPVPVMWKFAMIPSKILKFQIWRLLTYHFFNTSIVHLLICVAIFFHIGNDLENKVGHFGFVIHLFILSILIGACYTVGALLTISIDSFKTFNYPIFGTFSLSMAISAIDVYITDHRYKSVFGIIHVPTKLYPLVMLCLYHIALPEACYLSSFAGLLVGILYAITYFQPPPKKSDRMSNKPSPYVSSLYQDHELGADSANNLPFALFSLSWIESDQKSKRNDKL</sequence>
<dbReference type="SUPFAM" id="SSF144091">
    <property type="entry name" value="Rhomboid-like"/>
    <property type="match status" value="1"/>
</dbReference>
<dbReference type="PANTHER" id="PTHR13377">
    <property type="entry name" value="PLACENTAL PROTEIN 6"/>
    <property type="match status" value="1"/>
</dbReference>
<evidence type="ECO:0000256" key="4">
    <source>
        <dbReference type="ARBA" id="ARBA00023136"/>
    </source>
</evidence>
<evidence type="ECO:0000259" key="6">
    <source>
        <dbReference type="Pfam" id="PF01694"/>
    </source>
</evidence>
<dbReference type="EMBL" id="DS113723">
    <property type="protein sequence ID" value="EAX97251.1"/>
    <property type="molecule type" value="Genomic_DNA"/>
</dbReference>
<feature type="domain" description="Peptidase S54 rhomboid" evidence="6">
    <location>
        <begin position="46"/>
        <end position="194"/>
    </location>
</feature>
<dbReference type="InParanoid" id="A2FCW5"/>
<feature type="transmembrane region" description="Helical" evidence="5">
    <location>
        <begin position="175"/>
        <end position="193"/>
    </location>
</feature>
<feature type="transmembrane region" description="Helical" evidence="5">
    <location>
        <begin position="118"/>
        <end position="139"/>
    </location>
</feature>
<dbReference type="InterPro" id="IPR013861">
    <property type="entry name" value="TMEM115/Pdh1/Rbl19"/>
</dbReference>
<dbReference type="Gene3D" id="1.20.1540.10">
    <property type="entry name" value="Rhomboid-like"/>
    <property type="match status" value="1"/>
</dbReference>
<evidence type="ECO:0000313" key="8">
    <source>
        <dbReference type="Proteomes" id="UP000001542"/>
    </source>
</evidence>
<comment type="subcellular location">
    <subcellularLocation>
        <location evidence="1">Membrane</location>
        <topology evidence="1">Multi-pass membrane protein</topology>
    </subcellularLocation>
</comment>
<evidence type="ECO:0000256" key="5">
    <source>
        <dbReference type="SAM" id="Phobius"/>
    </source>
</evidence>
<organism evidence="7 8">
    <name type="scientific">Trichomonas vaginalis (strain ATCC PRA-98 / G3)</name>
    <dbReference type="NCBI Taxonomy" id="412133"/>
    <lineage>
        <taxon>Eukaryota</taxon>
        <taxon>Metamonada</taxon>
        <taxon>Parabasalia</taxon>
        <taxon>Trichomonadida</taxon>
        <taxon>Trichomonadidae</taxon>
        <taxon>Trichomonas</taxon>
    </lineage>
</organism>
<keyword evidence="4 5" id="KW-0472">Membrane</keyword>
<dbReference type="InterPro" id="IPR022764">
    <property type="entry name" value="Peptidase_S54_rhomboid_dom"/>
</dbReference>
<feature type="transmembrane region" description="Helical" evidence="5">
    <location>
        <begin position="48"/>
        <end position="75"/>
    </location>
</feature>
<dbReference type="PANTHER" id="PTHR13377:SF3">
    <property type="entry name" value="TRANSMEMBRANE PROTEIN 115"/>
    <property type="match status" value="1"/>
</dbReference>
<reference evidence="7" key="1">
    <citation type="submission" date="2006-10" db="EMBL/GenBank/DDBJ databases">
        <authorList>
            <person name="Amadeo P."/>
            <person name="Zhao Q."/>
            <person name="Wortman J."/>
            <person name="Fraser-Liggett C."/>
            <person name="Carlton J."/>
        </authorList>
    </citation>
    <scope>NUCLEOTIDE SEQUENCE</scope>
    <source>
        <strain evidence="7">G3</strain>
    </source>
</reference>
<accession>A2FCW5</accession>
<keyword evidence="2 5" id="KW-0812">Transmembrane</keyword>
<dbReference type="eggNOG" id="KOG2632">
    <property type="taxonomic scope" value="Eukaryota"/>
</dbReference>
<dbReference type="InterPro" id="IPR035952">
    <property type="entry name" value="Rhomboid-like_sf"/>
</dbReference>
<evidence type="ECO:0000256" key="1">
    <source>
        <dbReference type="ARBA" id="ARBA00004141"/>
    </source>
</evidence>
<dbReference type="Pfam" id="PF01694">
    <property type="entry name" value="Rhomboid"/>
    <property type="match status" value="1"/>
</dbReference>
<dbReference type="GO" id="GO:0016020">
    <property type="term" value="C:membrane"/>
    <property type="evidence" value="ECO:0007669"/>
    <property type="project" value="UniProtKB-SubCell"/>
</dbReference>
<dbReference type="FunFam" id="1.20.1540.10:FF:000008">
    <property type="entry name" value="RHOMBOID-like protein 13"/>
    <property type="match status" value="1"/>
</dbReference>
<dbReference type="GO" id="GO:0005794">
    <property type="term" value="C:Golgi apparatus"/>
    <property type="evidence" value="ECO:0000318"/>
    <property type="project" value="GO_Central"/>
</dbReference>
<dbReference type="RefSeq" id="XP_001310181.1">
    <property type="nucleotide sequence ID" value="XM_001310180.1"/>
</dbReference>
<evidence type="ECO:0000313" key="7">
    <source>
        <dbReference type="EMBL" id="EAX97251.1"/>
    </source>
</evidence>
<dbReference type="VEuPathDB" id="TrichDB:TVAG_037580"/>